<feature type="transmembrane region" description="Helical" evidence="7">
    <location>
        <begin position="257"/>
        <end position="278"/>
    </location>
</feature>
<protein>
    <submittedName>
        <fullName evidence="9">Peptidase S54 family protein</fullName>
    </submittedName>
</protein>
<dbReference type="STRING" id="1032480.MLP_41760"/>
<dbReference type="RefSeq" id="WP_013865027.1">
    <property type="nucleotide sequence ID" value="NC_015635.1"/>
</dbReference>
<evidence type="ECO:0000256" key="4">
    <source>
        <dbReference type="ARBA" id="ARBA00022801"/>
    </source>
</evidence>
<dbReference type="OrthoDB" id="9807874at2"/>
<name>F5XRX7_MICPN</name>
<organism evidence="9 10">
    <name type="scientific">Microlunatus phosphovorus (strain ATCC 700054 / DSM 10555 / JCM 9379 / NBRC 101784 / NCIMB 13414 / VKM Ac-1990 / NM-1)</name>
    <dbReference type="NCBI Taxonomy" id="1032480"/>
    <lineage>
        <taxon>Bacteria</taxon>
        <taxon>Bacillati</taxon>
        <taxon>Actinomycetota</taxon>
        <taxon>Actinomycetes</taxon>
        <taxon>Propionibacteriales</taxon>
        <taxon>Propionibacteriaceae</taxon>
        <taxon>Microlunatus</taxon>
    </lineage>
</organism>
<evidence type="ECO:0000256" key="5">
    <source>
        <dbReference type="ARBA" id="ARBA00022989"/>
    </source>
</evidence>
<dbReference type="EMBL" id="AP012204">
    <property type="protein sequence ID" value="BAK37190.1"/>
    <property type="molecule type" value="Genomic_DNA"/>
</dbReference>
<keyword evidence="4" id="KW-0378">Hydrolase</keyword>
<dbReference type="InterPro" id="IPR050925">
    <property type="entry name" value="Rhomboid_protease_S54"/>
</dbReference>
<feature type="transmembrane region" description="Helical" evidence="7">
    <location>
        <begin position="81"/>
        <end position="105"/>
    </location>
</feature>
<dbReference type="InterPro" id="IPR022764">
    <property type="entry name" value="Peptidase_S54_rhomboid_dom"/>
</dbReference>
<feature type="transmembrane region" description="Helical" evidence="7">
    <location>
        <begin position="209"/>
        <end position="227"/>
    </location>
</feature>
<evidence type="ECO:0000256" key="1">
    <source>
        <dbReference type="ARBA" id="ARBA00004141"/>
    </source>
</evidence>
<keyword evidence="5 7" id="KW-1133">Transmembrane helix</keyword>
<feature type="domain" description="Peptidase S54 rhomboid" evidence="8">
    <location>
        <begin position="114"/>
        <end position="247"/>
    </location>
</feature>
<sequence length="279" mass="29300">MTEPGPSYTAPDFTGCYRHPDRLTGITCRRCRRPICGECMTEASVGFQCPKCVGLGRASVRQPKSGFGAALRRGGSPATKVIMGTLAAVWVLDLVTRGLVTGLLAMSNGYVQTGQLWRLVTSSLTSGQLFGVLMNLLVLWLAGRALEAELGSWRFAVLYLASGFGGATLFFLVAPLTAWSIGATSAIIGLLAANMIGKAKSGEDIRPDIGLLVLLVLYSVLVGFASFGWVTMIGGIIVGGLSGAILAYAPRQNRLTIQLVGMLALVAVCLGLVVAKLAF</sequence>
<dbReference type="Pfam" id="PF01694">
    <property type="entry name" value="Rhomboid"/>
    <property type="match status" value="1"/>
</dbReference>
<evidence type="ECO:0000256" key="7">
    <source>
        <dbReference type="SAM" id="Phobius"/>
    </source>
</evidence>
<dbReference type="eggNOG" id="COG0705">
    <property type="taxonomic scope" value="Bacteria"/>
</dbReference>
<dbReference type="Gene3D" id="1.20.1540.10">
    <property type="entry name" value="Rhomboid-like"/>
    <property type="match status" value="1"/>
</dbReference>
<evidence type="ECO:0000313" key="9">
    <source>
        <dbReference type="EMBL" id="BAK37190.1"/>
    </source>
</evidence>
<dbReference type="AlphaFoldDB" id="F5XRX7"/>
<dbReference type="GO" id="GO:0016020">
    <property type="term" value="C:membrane"/>
    <property type="evidence" value="ECO:0007669"/>
    <property type="project" value="UniProtKB-SubCell"/>
</dbReference>
<comment type="subcellular location">
    <subcellularLocation>
        <location evidence="1">Membrane</location>
        <topology evidence="1">Multi-pass membrane protein</topology>
    </subcellularLocation>
</comment>
<accession>F5XRX7</accession>
<evidence type="ECO:0000256" key="6">
    <source>
        <dbReference type="ARBA" id="ARBA00023136"/>
    </source>
</evidence>
<dbReference type="GO" id="GO:0004252">
    <property type="term" value="F:serine-type endopeptidase activity"/>
    <property type="evidence" value="ECO:0007669"/>
    <property type="project" value="InterPro"/>
</dbReference>
<evidence type="ECO:0000256" key="3">
    <source>
        <dbReference type="ARBA" id="ARBA00022692"/>
    </source>
</evidence>
<evidence type="ECO:0000256" key="2">
    <source>
        <dbReference type="ARBA" id="ARBA00009045"/>
    </source>
</evidence>
<reference evidence="9 10" key="1">
    <citation type="submission" date="2011-05" db="EMBL/GenBank/DDBJ databases">
        <title>Whole genome sequence of Microlunatus phosphovorus NM-1.</title>
        <authorList>
            <person name="Hosoyama A."/>
            <person name="Sasaki K."/>
            <person name="Harada T."/>
            <person name="Igarashi R."/>
            <person name="Kawakoshi A."/>
            <person name="Sasagawa M."/>
            <person name="Fukada J."/>
            <person name="Nakamura S."/>
            <person name="Katano Y."/>
            <person name="Hanada S."/>
            <person name="Kamagata Y."/>
            <person name="Nakamura N."/>
            <person name="Yamazaki S."/>
            <person name="Fujita N."/>
        </authorList>
    </citation>
    <scope>NUCLEOTIDE SEQUENCE [LARGE SCALE GENOMIC DNA]</scope>
    <source>
        <strain evidence="10">ATCC 700054 / DSM 10555 / JCM 9379 / NBRC 101784 / NCIMB 13414 / VKM Ac-1990 / NM-1</strain>
    </source>
</reference>
<dbReference type="HOGENOM" id="CLU_055068_2_1_11"/>
<keyword evidence="10" id="KW-1185">Reference proteome</keyword>
<evidence type="ECO:0000313" key="10">
    <source>
        <dbReference type="Proteomes" id="UP000007947"/>
    </source>
</evidence>
<dbReference type="Proteomes" id="UP000007947">
    <property type="component" value="Chromosome"/>
</dbReference>
<dbReference type="PANTHER" id="PTHR43731:SF14">
    <property type="entry name" value="PRESENILIN-ASSOCIATED RHOMBOID-LIKE PROTEIN, MITOCHONDRIAL"/>
    <property type="match status" value="1"/>
</dbReference>
<dbReference type="PANTHER" id="PTHR43731">
    <property type="entry name" value="RHOMBOID PROTEASE"/>
    <property type="match status" value="1"/>
</dbReference>
<proteinExistence type="inferred from homology"/>
<comment type="similarity">
    <text evidence="2">Belongs to the peptidase S54 family.</text>
</comment>
<dbReference type="InterPro" id="IPR035952">
    <property type="entry name" value="Rhomboid-like_sf"/>
</dbReference>
<dbReference type="SUPFAM" id="SSF144091">
    <property type="entry name" value="Rhomboid-like"/>
    <property type="match status" value="1"/>
</dbReference>
<keyword evidence="6 7" id="KW-0472">Membrane</keyword>
<evidence type="ECO:0000259" key="8">
    <source>
        <dbReference type="Pfam" id="PF01694"/>
    </source>
</evidence>
<gene>
    <name evidence="9" type="ordered locus">MLP_41760</name>
</gene>
<feature type="transmembrane region" description="Helical" evidence="7">
    <location>
        <begin position="179"/>
        <end position="197"/>
    </location>
</feature>
<feature type="transmembrane region" description="Helical" evidence="7">
    <location>
        <begin position="155"/>
        <end position="173"/>
    </location>
</feature>
<feature type="transmembrane region" description="Helical" evidence="7">
    <location>
        <begin position="125"/>
        <end position="143"/>
    </location>
</feature>
<keyword evidence="3 7" id="KW-0812">Transmembrane</keyword>
<dbReference type="KEGG" id="mph:MLP_41760"/>